<evidence type="ECO:0000256" key="1">
    <source>
        <dbReference type="ARBA" id="ARBA00001964"/>
    </source>
</evidence>
<reference evidence="6 7" key="1">
    <citation type="submission" date="2014-06" db="EMBL/GenBank/DDBJ databases">
        <title>Whole Genome Sequences of Three Symbiotic Endozoicomonas Bacteria.</title>
        <authorList>
            <person name="Neave M.J."/>
            <person name="Apprill A."/>
            <person name="Voolstra C.R."/>
        </authorList>
    </citation>
    <scope>NUCLEOTIDE SEQUENCE [LARGE SCALE GENOMIC DNA]</scope>
    <source>
        <strain evidence="6 7">DSM 22380</strain>
    </source>
</reference>
<dbReference type="InterPro" id="IPR001017">
    <property type="entry name" value="DH_E1"/>
</dbReference>
<keyword evidence="4" id="KW-0670">Pyruvate</keyword>
<evidence type="ECO:0000256" key="3">
    <source>
        <dbReference type="ARBA" id="ARBA00023052"/>
    </source>
</evidence>
<name>A0A081K5D1_9GAMM</name>
<comment type="subunit">
    <text evidence="4">Heterodimer of an alpha and a beta chain.</text>
</comment>
<accession>A0A081K5D1</accession>
<proteinExistence type="predicted"/>
<dbReference type="AlphaFoldDB" id="A0A081K5D1"/>
<comment type="function">
    <text evidence="4">The pyruvate dehydrogenase complex catalyzes the overall conversion of pyruvate to acetyl-CoA and CO(2). It contains multiple copies of three enzymatic components: pyruvate dehydrogenase (E1), dihydrolipoamide acetyltransferase (E2) and lipoamide dehydrogenase (E3).</text>
</comment>
<comment type="cofactor">
    <cofactor evidence="1 4">
        <name>thiamine diphosphate</name>
        <dbReference type="ChEBI" id="CHEBI:58937"/>
    </cofactor>
</comment>
<comment type="catalytic activity">
    <reaction evidence="4">
        <text>N(6)-[(R)-lipoyl]-L-lysyl-[protein] + pyruvate + H(+) = N(6)-[(R)-S(8)-acetyldihydrolipoyl]-L-lysyl-[protein] + CO2</text>
        <dbReference type="Rhea" id="RHEA:19189"/>
        <dbReference type="Rhea" id="RHEA-COMP:10474"/>
        <dbReference type="Rhea" id="RHEA-COMP:10478"/>
        <dbReference type="ChEBI" id="CHEBI:15361"/>
        <dbReference type="ChEBI" id="CHEBI:15378"/>
        <dbReference type="ChEBI" id="CHEBI:16526"/>
        <dbReference type="ChEBI" id="CHEBI:83099"/>
        <dbReference type="ChEBI" id="CHEBI:83111"/>
        <dbReference type="EC" id="1.2.4.1"/>
    </reaction>
</comment>
<dbReference type="eggNOG" id="COG1071">
    <property type="taxonomic scope" value="Bacteria"/>
</dbReference>
<dbReference type="EMBL" id="JOJP01000001">
    <property type="protein sequence ID" value="KEI69357.1"/>
    <property type="molecule type" value="Genomic_DNA"/>
</dbReference>
<evidence type="ECO:0000313" key="7">
    <source>
        <dbReference type="Proteomes" id="UP000027997"/>
    </source>
</evidence>
<feature type="domain" description="Dehydrogenase E1 component" evidence="5">
    <location>
        <begin position="39"/>
        <end position="332"/>
    </location>
</feature>
<dbReference type="Pfam" id="PF00676">
    <property type="entry name" value="E1_dh"/>
    <property type="match status" value="1"/>
</dbReference>
<evidence type="ECO:0000313" key="6">
    <source>
        <dbReference type="EMBL" id="KEI69357.1"/>
    </source>
</evidence>
<dbReference type="PANTHER" id="PTHR43380:SF1">
    <property type="entry name" value="2-OXOISOVALERATE DEHYDROGENASE SUBUNIT ALPHA, MITOCHONDRIAL"/>
    <property type="match status" value="1"/>
</dbReference>
<dbReference type="NCBIfam" id="TIGR03181">
    <property type="entry name" value="PDH_E1_alph_x"/>
    <property type="match status" value="1"/>
</dbReference>
<dbReference type="InterPro" id="IPR029061">
    <property type="entry name" value="THDP-binding"/>
</dbReference>
<keyword evidence="2 4" id="KW-0560">Oxidoreductase</keyword>
<dbReference type="InterPro" id="IPR017596">
    <property type="entry name" value="PdhA/BkdA"/>
</dbReference>
<dbReference type="SUPFAM" id="SSF52518">
    <property type="entry name" value="Thiamin diphosphate-binding fold (THDP-binding)"/>
    <property type="match status" value="1"/>
</dbReference>
<keyword evidence="3 4" id="KW-0786">Thiamine pyrophosphate</keyword>
<dbReference type="EC" id="1.2.4.1" evidence="4"/>
<organism evidence="6 7">
    <name type="scientific">Endozoicomonas elysicola</name>
    <dbReference type="NCBI Taxonomy" id="305900"/>
    <lineage>
        <taxon>Bacteria</taxon>
        <taxon>Pseudomonadati</taxon>
        <taxon>Pseudomonadota</taxon>
        <taxon>Gammaproteobacteria</taxon>
        <taxon>Oceanospirillales</taxon>
        <taxon>Endozoicomonadaceae</taxon>
        <taxon>Endozoicomonas</taxon>
    </lineage>
</organism>
<dbReference type="RefSeq" id="WP_020582580.1">
    <property type="nucleotide sequence ID" value="NZ_JOJP01000001.1"/>
</dbReference>
<dbReference type="InterPro" id="IPR050771">
    <property type="entry name" value="Alpha-ketoacid_DH_E1_comp"/>
</dbReference>
<protein>
    <recommendedName>
        <fullName evidence="4">Pyruvate dehydrogenase E1 component subunit alpha</fullName>
        <ecNumber evidence="4">1.2.4.1</ecNumber>
    </recommendedName>
</protein>
<comment type="caution">
    <text evidence="6">The sequence shown here is derived from an EMBL/GenBank/DDBJ whole genome shotgun (WGS) entry which is preliminary data.</text>
</comment>
<gene>
    <name evidence="6" type="ORF">GV64_00155</name>
</gene>
<dbReference type="PANTHER" id="PTHR43380">
    <property type="entry name" value="2-OXOISOVALERATE DEHYDROGENASE SUBUNIT ALPHA, MITOCHONDRIAL"/>
    <property type="match status" value="1"/>
</dbReference>
<dbReference type="CDD" id="cd02000">
    <property type="entry name" value="TPP_E1_PDC_ADC_BCADC"/>
    <property type="match status" value="1"/>
</dbReference>
<dbReference type="STRING" id="305900.GV64_00155"/>
<dbReference type="Proteomes" id="UP000027997">
    <property type="component" value="Unassembled WGS sequence"/>
</dbReference>
<dbReference type="GO" id="GO:0009083">
    <property type="term" value="P:branched-chain amino acid catabolic process"/>
    <property type="evidence" value="ECO:0007669"/>
    <property type="project" value="TreeGrafter"/>
</dbReference>
<sequence>MDSTENNMLPMEQFLDAEGEVLKNLPAWVNNEDILIDYYRTMVIARQGDQKAVALQRTGKMGTYPSCLGQEAISTVCAALLEKDDVLIPYYRDLPGLMRRGIPLSDVMLYWGGDERGSASPAWGQDLPNCVPIATQAGHAAGIATAIKIRHEAGDPLGVALCALGDGATSKGDFGEALNLAGAWQLPVVYIINNNQWAISVPRKIQSGAPTLAQKGVAAGLPSFQVDGNDVIALHDVISAAIERARQGKGATVIEAISYRLCDHTTADDASRYRGSEELKDAWKKEPIKRLRNFLHHRGLWDERKEQALKEEADRLIDAAVQTYLNTPLPKIEDLFDYHYANMPAQLAHQKQEALAREQIRQEKLNASGGHHNG</sequence>
<keyword evidence="7" id="KW-1185">Reference proteome</keyword>
<evidence type="ECO:0000259" key="5">
    <source>
        <dbReference type="Pfam" id="PF00676"/>
    </source>
</evidence>
<evidence type="ECO:0000256" key="2">
    <source>
        <dbReference type="ARBA" id="ARBA00023002"/>
    </source>
</evidence>
<dbReference type="Gene3D" id="3.40.50.970">
    <property type="match status" value="1"/>
</dbReference>
<dbReference type="GO" id="GO:0004739">
    <property type="term" value="F:pyruvate dehydrogenase (acetyl-transferring) activity"/>
    <property type="evidence" value="ECO:0007669"/>
    <property type="project" value="UniProtKB-UniRule"/>
</dbReference>
<evidence type="ECO:0000256" key="4">
    <source>
        <dbReference type="RuleBase" id="RU366007"/>
    </source>
</evidence>